<dbReference type="EMBL" id="DXEN01000038">
    <property type="protein sequence ID" value="HIX86055.1"/>
    <property type="molecule type" value="Genomic_DNA"/>
</dbReference>
<comment type="caution">
    <text evidence="6">The sequence shown here is derived from an EMBL/GenBank/DDBJ whole genome shotgun (WGS) entry which is preliminary data.</text>
</comment>
<name>A0A9D1XRD9_9BACT</name>
<organism evidence="6 7">
    <name type="scientific">Candidatus Parabacteroides intestinigallinarum</name>
    <dbReference type="NCBI Taxonomy" id="2838722"/>
    <lineage>
        <taxon>Bacteria</taxon>
        <taxon>Pseudomonadati</taxon>
        <taxon>Bacteroidota</taxon>
        <taxon>Bacteroidia</taxon>
        <taxon>Bacteroidales</taxon>
        <taxon>Tannerellaceae</taxon>
        <taxon>Parabacteroides</taxon>
    </lineage>
</organism>
<evidence type="ECO:0000259" key="5">
    <source>
        <dbReference type="SMART" id="SM00363"/>
    </source>
</evidence>
<reference evidence="6" key="2">
    <citation type="submission" date="2021-04" db="EMBL/GenBank/DDBJ databases">
        <authorList>
            <person name="Gilroy R."/>
        </authorList>
    </citation>
    <scope>NUCLEOTIDE SEQUENCE</scope>
    <source>
        <strain evidence="6">ChiHecec2B26-12326</strain>
    </source>
</reference>
<dbReference type="FunFam" id="3.10.290.10:FF:000003">
    <property type="entry name" value="Pseudouridine synthase"/>
    <property type="match status" value="1"/>
</dbReference>
<dbReference type="InterPro" id="IPR050343">
    <property type="entry name" value="RsuA_PseudoU_synthase"/>
</dbReference>
<gene>
    <name evidence="6" type="ORF">H9848_05560</name>
</gene>
<keyword evidence="3" id="KW-0694">RNA-binding</keyword>
<keyword evidence="2" id="KW-0413">Isomerase</keyword>
<proteinExistence type="inferred from homology"/>
<dbReference type="PROSITE" id="PS50889">
    <property type="entry name" value="S4"/>
    <property type="match status" value="1"/>
</dbReference>
<dbReference type="Pfam" id="PF01479">
    <property type="entry name" value="S4"/>
    <property type="match status" value="1"/>
</dbReference>
<sequence>MDIRLNKLISDAGVCSRREADLFIQTERVTVNGKLPHVGQRVTAEDVVLVDGDPLNVQKYIDRQEKERKEAMPSVNEKEKGQTAKPEKTGPAREKYGKYNKYAAARKAMKAGGRKPKAGKLSERMDALRDSLLAGDGKSSGKWSKGKRITFVNPKSAALRKTSRNNPLNKKQHRKHSGK</sequence>
<evidence type="ECO:0000256" key="1">
    <source>
        <dbReference type="ARBA" id="ARBA00008348"/>
    </source>
</evidence>
<dbReference type="PANTHER" id="PTHR47683">
    <property type="entry name" value="PSEUDOURIDINE SYNTHASE FAMILY PROTEIN-RELATED"/>
    <property type="match status" value="1"/>
</dbReference>
<feature type="region of interest" description="Disordered" evidence="4">
    <location>
        <begin position="132"/>
        <end position="179"/>
    </location>
</feature>
<evidence type="ECO:0000256" key="4">
    <source>
        <dbReference type="SAM" id="MobiDB-lite"/>
    </source>
</evidence>
<reference evidence="6" key="1">
    <citation type="journal article" date="2021" name="PeerJ">
        <title>Extensive microbial diversity within the chicken gut microbiome revealed by metagenomics and culture.</title>
        <authorList>
            <person name="Gilroy R."/>
            <person name="Ravi A."/>
            <person name="Getino M."/>
            <person name="Pursley I."/>
            <person name="Horton D.L."/>
            <person name="Alikhan N.F."/>
            <person name="Baker D."/>
            <person name="Gharbi K."/>
            <person name="Hall N."/>
            <person name="Watson M."/>
            <person name="Adriaenssens E.M."/>
            <person name="Foster-Nyarko E."/>
            <person name="Jarju S."/>
            <person name="Secka A."/>
            <person name="Antonio M."/>
            <person name="Oren A."/>
            <person name="Chaudhuri R.R."/>
            <person name="La Ragione R."/>
            <person name="Hildebrand F."/>
            <person name="Pallen M.J."/>
        </authorList>
    </citation>
    <scope>NUCLEOTIDE SEQUENCE</scope>
    <source>
        <strain evidence="6">ChiHecec2B26-12326</strain>
    </source>
</reference>
<evidence type="ECO:0000313" key="6">
    <source>
        <dbReference type="EMBL" id="HIX86055.1"/>
    </source>
</evidence>
<feature type="compositionally biased region" description="Basic residues" evidence="4">
    <location>
        <begin position="170"/>
        <end position="179"/>
    </location>
</feature>
<evidence type="ECO:0000256" key="2">
    <source>
        <dbReference type="ARBA" id="ARBA00023235"/>
    </source>
</evidence>
<dbReference type="CDD" id="cd00165">
    <property type="entry name" value="S4"/>
    <property type="match status" value="1"/>
</dbReference>
<evidence type="ECO:0000256" key="3">
    <source>
        <dbReference type="PROSITE-ProRule" id="PRU00182"/>
    </source>
</evidence>
<feature type="compositionally biased region" description="Basic and acidic residues" evidence="4">
    <location>
        <begin position="66"/>
        <end position="97"/>
    </location>
</feature>
<dbReference type="Gene3D" id="3.10.290.10">
    <property type="entry name" value="RNA-binding S4 domain"/>
    <property type="match status" value="1"/>
</dbReference>
<comment type="similarity">
    <text evidence="1">Belongs to the pseudouridine synthase RsuA family.</text>
</comment>
<feature type="region of interest" description="Disordered" evidence="4">
    <location>
        <begin position="66"/>
        <end position="98"/>
    </location>
</feature>
<accession>A0A9D1XRD9</accession>
<dbReference type="InterPro" id="IPR002942">
    <property type="entry name" value="S4_RNA-bd"/>
</dbReference>
<dbReference type="GO" id="GO:0120159">
    <property type="term" value="F:rRNA pseudouridine synthase activity"/>
    <property type="evidence" value="ECO:0007669"/>
    <property type="project" value="UniProtKB-ARBA"/>
</dbReference>
<evidence type="ECO:0000313" key="7">
    <source>
        <dbReference type="Proteomes" id="UP000823847"/>
    </source>
</evidence>
<dbReference type="SMART" id="SM00363">
    <property type="entry name" value="S4"/>
    <property type="match status" value="1"/>
</dbReference>
<dbReference type="InterPro" id="IPR036986">
    <property type="entry name" value="S4_RNA-bd_sf"/>
</dbReference>
<dbReference type="SUPFAM" id="SSF55174">
    <property type="entry name" value="Alpha-L RNA-binding motif"/>
    <property type="match status" value="1"/>
</dbReference>
<dbReference type="AlphaFoldDB" id="A0A9D1XRD9"/>
<dbReference type="PANTHER" id="PTHR47683:SF2">
    <property type="entry name" value="RNA-BINDING S4 DOMAIN-CONTAINING PROTEIN"/>
    <property type="match status" value="1"/>
</dbReference>
<protein>
    <submittedName>
        <fullName evidence="6">Pseudouridine synthase</fullName>
    </submittedName>
</protein>
<dbReference type="GO" id="GO:0000455">
    <property type="term" value="P:enzyme-directed rRNA pseudouridine synthesis"/>
    <property type="evidence" value="ECO:0007669"/>
    <property type="project" value="UniProtKB-ARBA"/>
</dbReference>
<feature type="domain" description="RNA-binding S4" evidence="5">
    <location>
        <begin position="3"/>
        <end position="62"/>
    </location>
</feature>
<dbReference type="GO" id="GO:0003723">
    <property type="term" value="F:RNA binding"/>
    <property type="evidence" value="ECO:0007669"/>
    <property type="project" value="UniProtKB-KW"/>
</dbReference>
<dbReference type="Proteomes" id="UP000823847">
    <property type="component" value="Unassembled WGS sequence"/>
</dbReference>